<dbReference type="GO" id="GO:0000109">
    <property type="term" value="C:nucleotide-excision repair complex"/>
    <property type="evidence" value="ECO:0007669"/>
    <property type="project" value="TreeGrafter"/>
</dbReference>
<dbReference type="Gene3D" id="1.10.238.10">
    <property type="entry name" value="EF-hand"/>
    <property type="match status" value="1"/>
</dbReference>
<keyword evidence="1 3" id="KW-0853">WD repeat</keyword>
<dbReference type="InterPro" id="IPR036322">
    <property type="entry name" value="WD40_repeat_dom_sf"/>
</dbReference>
<evidence type="ECO:0000256" key="2">
    <source>
        <dbReference type="ARBA" id="ARBA00022737"/>
    </source>
</evidence>
<dbReference type="SMART" id="SM00320">
    <property type="entry name" value="WD40"/>
    <property type="match status" value="3"/>
</dbReference>
<dbReference type="Pfam" id="PF00400">
    <property type="entry name" value="WD40"/>
    <property type="match status" value="1"/>
</dbReference>
<proteinExistence type="predicted"/>
<evidence type="ECO:0000313" key="6">
    <source>
        <dbReference type="Proteomes" id="UP000323011"/>
    </source>
</evidence>
<dbReference type="PROSITE" id="PS50082">
    <property type="entry name" value="WD_REPEATS_2"/>
    <property type="match status" value="1"/>
</dbReference>
<keyword evidence="6" id="KW-1185">Reference proteome</keyword>
<dbReference type="SUPFAM" id="SSF50978">
    <property type="entry name" value="WD40 repeat-like"/>
    <property type="match status" value="1"/>
</dbReference>
<feature type="region of interest" description="Disordered" evidence="4">
    <location>
        <begin position="360"/>
        <end position="434"/>
    </location>
</feature>
<dbReference type="GO" id="GO:0000209">
    <property type="term" value="P:protein polyubiquitination"/>
    <property type="evidence" value="ECO:0007669"/>
    <property type="project" value="TreeGrafter"/>
</dbReference>
<feature type="compositionally biased region" description="Basic and acidic residues" evidence="4">
    <location>
        <begin position="125"/>
        <end position="143"/>
    </location>
</feature>
<dbReference type="PROSITE" id="PS50294">
    <property type="entry name" value="WD_REPEATS_REGION"/>
    <property type="match status" value="1"/>
</dbReference>
<dbReference type="InterPro" id="IPR001680">
    <property type="entry name" value="WD40_rpt"/>
</dbReference>
<dbReference type="Gene3D" id="2.130.10.10">
    <property type="entry name" value="YVTN repeat-like/Quinoprotein amine dehydrogenase"/>
    <property type="match status" value="1"/>
</dbReference>
<reference evidence="5 6" key="1">
    <citation type="submission" date="2019-07" db="EMBL/GenBank/DDBJ databases">
        <title>Genomes of Cafeteria roenbergensis.</title>
        <authorList>
            <person name="Fischer M.G."/>
            <person name="Hackl T."/>
            <person name="Roman M."/>
        </authorList>
    </citation>
    <scope>NUCLEOTIDE SEQUENCE [LARGE SCALE GENOMIC DNA]</scope>
    <source>
        <strain evidence="5 6">BVI</strain>
    </source>
</reference>
<dbReference type="AlphaFoldDB" id="A0A5A8C1M4"/>
<feature type="repeat" description="WD" evidence="3">
    <location>
        <begin position="305"/>
        <end position="340"/>
    </location>
</feature>
<dbReference type="InterPro" id="IPR015943">
    <property type="entry name" value="WD40/YVTN_repeat-like_dom_sf"/>
</dbReference>
<feature type="compositionally biased region" description="Low complexity" evidence="4">
    <location>
        <begin position="412"/>
        <end position="430"/>
    </location>
</feature>
<accession>A0A5A8C1M4</accession>
<feature type="compositionally biased region" description="Gly residues" evidence="4">
    <location>
        <begin position="360"/>
        <end position="371"/>
    </location>
</feature>
<organism evidence="5 6">
    <name type="scientific">Cafeteria roenbergensis</name>
    <name type="common">Marine flagellate</name>
    <dbReference type="NCBI Taxonomy" id="33653"/>
    <lineage>
        <taxon>Eukaryota</taxon>
        <taxon>Sar</taxon>
        <taxon>Stramenopiles</taxon>
        <taxon>Bigyra</taxon>
        <taxon>Opalozoa</taxon>
        <taxon>Bicosoecida</taxon>
        <taxon>Cafeteriaceae</taxon>
        <taxon>Cafeteria</taxon>
    </lineage>
</organism>
<protein>
    <submittedName>
        <fullName evidence="5">Uncharacterized protein</fullName>
    </submittedName>
</protein>
<feature type="compositionally biased region" description="Low complexity" evidence="4">
    <location>
        <begin position="918"/>
        <end position="932"/>
    </location>
</feature>
<dbReference type="InterPro" id="IPR042238">
    <property type="entry name" value="Rad28/ERCC8/Ckn1/ATCSA-1"/>
</dbReference>
<feature type="compositionally biased region" description="Low complexity" evidence="4">
    <location>
        <begin position="783"/>
        <end position="792"/>
    </location>
</feature>
<sequence>MAVASGLLARETGDLRASSVCRRFAGARTQALARGNASPVVLDRLSSGITSLEFDSVQQRFLLATTGRGELALYDVEAGASTRERLAAGGGTQARRQARERDVEVLGLRGGQLPAARGALRRRAAAREEERGAMEEAERRLDSAGRGGGHAGATVPRDAWAAAPTAWRRDEDRAVAERRRLKAMARATAPWAGHEGSGRLRSAGQAPAVLCAAWYGVDSGLVVTGSADGNILAWDVAAGLTLGGSLGVAVASAWAPGPAEQPAVFSLSMHAPHSAGPLRASVAMGRAERAVRLLDLRSGAATHSLDGHSGDVLATAWHPQREHELASGSADGGVLVWDVRLGGTRACLAQMDLLTRRPTLGGGGGGGGGAFGAPARRPGAPPGAMLAAQAGSAPSLHARDRPALRTPNRRTAAGSPHSSASSGAAAQARQSGRRLAVHVPGTTLGPMALQAARHAAYRELDALLPRDGWNLAAVGGSAHVSAELPADVAVPPGQSGSRRFPRELSDVLCEAFALTDRKIIVPTPDSSPDRAWTAQEAGQLVRCVALSSEVAPFDTSAFRAADATSRVLVPGLHASSRSWRGMVRARTPLPAYLALAAHQRIVSMARRDSENRELAVAAALEAWSAEYTRQMRLVRSTSSSVAPTPAASESGVDAATSTSRSALSRAGSDIISMGSAMVSSQGGFAAARGHVSPTTASEAGSQSGVSLLRSRLSVDTDAQPAAASAVAARELRTVLRCFSPIRLGDSLTLFVGGDPTLPAAFRSSNSAKRFRAAMSAGRAEAVPSSPLSSSSPARGRSHVVSLPARAEPGLRPEPEAITMLQLLRWWTPARKMSDMHSAVCAILEDPMDLPRPVSPSGCGRSPASSARFSWATGSLALQSPLGPSPSAISAARPSFMSSRASSLARSISSVTGATDGPACSSAASSVGSARSSMTRTPARSGPVGPQKYAVSSVQHLFDALCRRHPDLATIAADERRRPRYTHFVAAFCIGALRGHTATFVTERDLRQSNLVEALAACATHSLEKLVPFAPDAFARCESRFNGAVKAALESGVAGAVLPCTGDRSSEPSVSVDAFLAFRSSLSLAAAEAETANAPFAAEWAVRRVASGLARPLASGRPGYLAFDDFVWLALAEEDRMAGASIGFWCRVLDTDDDGFIGALDVAAAMRHRKLEGGLAAACATSALGAGSLAGEAAAEEAAESQADCGCSALEQSTAALLLRDCFGPAGCITPFRVTAALVRRRRCGAILYRMLIEGVAAGGAD</sequence>
<feature type="compositionally biased region" description="Low complexity" evidence="4">
    <location>
        <begin position="372"/>
        <end position="391"/>
    </location>
</feature>
<dbReference type="PROSITE" id="PS00018">
    <property type="entry name" value="EF_HAND_1"/>
    <property type="match status" value="1"/>
</dbReference>
<dbReference type="GO" id="GO:0031464">
    <property type="term" value="C:Cul4A-RING E3 ubiquitin ligase complex"/>
    <property type="evidence" value="ECO:0007669"/>
    <property type="project" value="TreeGrafter"/>
</dbReference>
<dbReference type="EMBL" id="VLTN01000084">
    <property type="protein sequence ID" value="KAA0146527.1"/>
    <property type="molecule type" value="Genomic_DNA"/>
</dbReference>
<dbReference type="PANTHER" id="PTHR46202">
    <property type="entry name" value="DNA EXCISION REPAIR PROTEIN ERCC-8"/>
    <property type="match status" value="1"/>
</dbReference>
<dbReference type="PANTHER" id="PTHR46202:SF1">
    <property type="entry name" value="DNA EXCISION REPAIR PROTEIN ERCC-8"/>
    <property type="match status" value="1"/>
</dbReference>
<feature type="region of interest" description="Disordered" evidence="4">
    <location>
        <begin position="911"/>
        <end position="946"/>
    </location>
</feature>
<evidence type="ECO:0000256" key="1">
    <source>
        <dbReference type="ARBA" id="ARBA00022574"/>
    </source>
</evidence>
<keyword evidence="2" id="KW-0677">Repeat</keyword>
<evidence type="ECO:0000256" key="3">
    <source>
        <dbReference type="PROSITE-ProRule" id="PRU00221"/>
    </source>
</evidence>
<evidence type="ECO:0000256" key="4">
    <source>
        <dbReference type="SAM" id="MobiDB-lite"/>
    </source>
</evidence>
<feature type="region of interest" description="Disordered" evidence="4">
    <location>
        <begin position="778"/>
        <end position="810"/>
    </location>
</feature>
<dbReference type="PROSITE" id="PS00678">
    <property type="entry name" value="WD_REPEATS_1"/>
    <property type="match status" value="2"/>
</dbReference>
<dbReference type="InterPro" id="IPR019775">
    <property type="entry name" value="WD40_repeat_CS"/>
</dbReference>
<evidence type="ECO:0000313" key="5">
    <source>
        <dbReference type="EMBL" id="KAA0146527.1"/>
    </source>
</evidence>
<name>A0A5A8C1M4_CAFRO</name>
<feature type="region of interest" description="Disordered" evidence="4">
    <location>
        <begin position="636"/>
        <end position="656"/>
    </location>
</feature>
<dbReference type="InterPro" id="IPR018247">
    <property type="entry name" value="EF_Hand_1_Ca_BS"/>
</dbReference>
<dbReference type="GO" id="GO:0006283">
    <property type="term" value="P:transcription-coupled nucleotide-excision repair"/>
    <property type="evidence" value="ECO:0007669"/>
    <property type="project" value="InterPro"/>
</dbReference>
<dbReference type="GO" id="GO:0043161">
    <property type="term" value="P:proteasome-mediated ubiquitin-dependent protein catabolic process"/>
    <property type="evidence" value="ECO:0007669"/>
    <property type="project" value="TreeGrafter"/>
</dbReference>
<gene>
    <name evidence="5" type="ORF">FNF29_07999</name>
</gene>
<dbReference type="Proteomes" id="UP000323011">
    <property type="component" value="Unassembled WGS sequence"/>
</dbReference>
<comment type="caution">
    <text evidence="5">The sequence shown here is derived from an EMBL/GenBank/DDBJ whole genome shotgun (WGS) entry which is preliminary data.</text>
</comment>
<feature type="region of interest" description="Disordered" evidence="4">
    <location>
        <begin position="119"/>
        <end position="155"/>
    </location>
</feature>